<accession>A0A8B8CZP3</accession>
<dbReference type="GeneID" id="111123320"/>
<evidence type="ECO:0000313" key="3">
    <source>
        <dbReference type="RefSeq" id="XP_022321283.1"/>
    </source>
</evidence>
<name>A0A8B8CZP3_CRAVI</name>
<dbReference type="KEGG" id="cvn:111123320"/>
<dbReference type="AlphaFoldDB" id="A0A8B8CZP3"/>
<dbReference type="InterPro" id="IPR032801">
    <property type="entry name" value="PXL2A/B/C"/>
</dbReference>
<keyword evidence="1" id="KW-1185">Reference proteome</keyword>
<dbReference type="RefSeq" id="XP_022321238.1">
    <property type="nucleotide sequence ID" value="XM_022465530.1"/>
</dbReference>
<dbReference type="RefSeq" id="XP_022321283.1">
    <property type="nucleotide sequence ID" value="XM_022465575.1"/>
</dbReference>
<dbReference type="OrthoDB" id="40334at2759"/>
<organism evidence="1 3">
    <name type="scientific">Crassostrea virginica</name>
    <name type="common">Eastern oyster</name>
    <dbReference type="NCBI Taxonomy" id="6565"/>
    <lineage>
        <taxon>Eukaryota</taxon>
        <taxon>Metazoa</taxon>
        <taxon>Spiralia</taxon>
        <taxon>Lophotrochozoa</taxon>
        <taxon>Mollusca</taxon>
        <taxon>Bivalvia</taxon>
        <taxon>Autobranchia</taxon>
        <taxon>Pteriomorphia</taxon>
        <taxon>Ostreida</taxon>
        <taxon>Ostreoidea</taxon>
        <taxon>Ostreidae</taxon>
        <taxon>Crassostrea</taxon>
    </lineage>
</organism>
<proteinExistence type="predicted"/>
<gene>
    <name evidence="3" type="primary">LOC111123320</name>
    <name evidence="2" type="synonym">LOC111123287</name>
</gene>
<evidence type="ECO:0000313" key="2">
    <source>
        <dbReference type="RefSeq" id="XP_022321238.1"/>
    </source>
</evidence>
<dbReference type="PANTHER" id="PTHR28630:SF3">
    <property type="entry name" value="PEROXIREDOXIN-LIKE 2C"/>
    <property type="match status" value="1"/>
</dbReference>
<dbReference type="Gene3D" id="3.40.30.10">
    <property type="entry name" value="Glutaredoxin"/>
    <property type="match status" value="1"/>
</dbReference>
<sequence length="163" mass="18408">MQAMFPISGKLREHQTRLVFVGSSSPEQMEEFLHSPTVPISGEIYTDPETSLYKMFNMKKGIFRSLVMPLWRGFRTYGMSGVLEGFRLGVESSHLAGDSWIQGGTVLLDQSGKVLYQHQENHPGDWPDLGEVLQTVGISEEHVDYTRASSEWMAARKNARQQS</sequence>
<dbReference type="PANTHER" id="PTHR28630">
    <property type="match status" value="1"/>
</dbReference>
<dbReference type="KEGG" id="cvn:111123287"/>
<dbReference type="Pfam" id="PF13911">
    <property type="entry name" value="AhpC-TSA_2"/>
    <property type="match status" value="1"/>
</dbReference>
<reference evidence="2 3" key="1">
    <citation type="submission" date="2025-04" db="UniProtKB">
        <authorList>
            <consortium name="RefSeq"/>
        </authorList>
    </citation>
    <scope>IDENTIFICATION</scope>
    <source>
        <tissue evidence="2 3">Whole sample</tissue>
    </source>
</reference>
<dbReference type="Proteomes" id="UP000694844">
    <property type="component" value="Chromosome 3"/>
</dbReference>
<evidence type="ECO:0000313" key="1">
    <source>
        <dbReference type="Proteomes" id="UP000694844"/>
    </source>
</evidence>
<protein>
    <submittedName>
        <fullName evidence="2 3">Prostamide/prostaglandin F synthase-like</fullName>
    </submittedName>
</protein>